<proteinExistence type="predicted"/>
<reference evidence="2" key="1">
    <citation type="submission" date="2017-01" db="EMBL/GenBank/DDBJ databases">
        <title>Novel pathways for hydrocarbon cycling and metabolic interdependencies in hydrothermal sediment communities.</title>
        <authorList>
            <person name="Dombrowski N."/>
            <person name="Seitz K."/>
            <person name="Teske A."/>
            <person name="Baker B."/>
        </authorList>
    </citation>
    <scope>NUCLEOTIDE SEQUENCE [LARGE SCALE GENOMIC DNA]</scope>
</reference>
<evidence type="ECO:0000313" key="2">
    <source>
        <dbReference type="Proteomes" id="UP000191663"/>
    </source>
</evidence>
<dbReference type="Proteomes" id="UP000191663">
    <property type="component" value="Unassembled WGS sequence"/>
</dbReference>
<organism evidence="1 2">
    <name type="scientific">candidate division WOR-3 bacterium 4484_100</name>
    <dbReference type="NCBI Taxonomy" id="1936077"/>
    <lineage>
        <taxon>Bacteria</taxon>
        <taxon>Bacteria division WOR-3</taxon>
    </lineage>
</organism>
<name>A0A1V4QEP6_UNCW3</name>
<accession>A0A1V4QEP6</accession>
<dbReference type="EMBL" id="MUKB01000120">
    <property type="protein sequence ID" value="OPX17471.1"/>
    <property type="molecule type" value="Genomic_DNA"/>
</dbReference>
<dbReference type="AlphaFoldDB" id="A0A1V4QEP6"/>
<gene>
    <name evidence="1" type="ORF">BXT86_06340</name>
</gene>
<dbReference type="NCBIfam" id="TIGR04514">
    <property type="entry name" value="GWxTD_dom"/>
    <property type="match status" value="1"/>
</dbReference>
<sequence>MNRRTFKLLLFFAIIVLTLCRVTNILASRYYRLLEKEQKIFLGLRGLDSLAAIEYLNLESATERARYYENFWSSKPQSARREFEKRIDYAYRKFGKYAPLSDDRIPIYVKYGAPTVREEITPQKKIAFKIKESVKPAEIWTYDNYGRMFDFVRFVRAYKLIAVSEFGEGLKIPYLEEIGIDTTLPKKSFGKMDFDVTIGRFRQRRNLTRLEIYITVMLEDTTSLIFWRQIKVLDLNDSLIQSKSDFLKPRQAEQGTFFDETNLWLSPDKYRLEITITNLRDGCSKTKVETVNLIDYQDDAKEISDLIYAMVIDDAFTHQKFEKPVGRVIPLTNSIFPIHRPFYLYTEVYNLKTEGGEHHIKTIYEIYNKQKMRKEIVDIMSEDHIGPSSVAYLAAKDRLL</sequence>
<evidence type="ECO:0000313" key="1">
    <source>
        <dbReference type="EMBL" id="OPX17471.1"/>
    </source>
</evidence>
<comment type="caution">
    <text evidence="1">The sequence shown here is derived from an EMBL/GenBank/DDBJ whole genome shotgun (WGS) entry which is preliminary data.</text>
</comment>
<evidence type="ECO:0008006" key="3">
    <source>
        <dbReference type="Google" id="ProtNLM"/>
    </source>
</evidence>
<dbReference type="InterPro" id="IPR030959">
    <property type="entry name" value="GWxTD_dom"/>
</dbReference>
<protein>
    <recommendedName>
        <fullName evidence="3">GWxTD domain-containing protein</fullName>
    </recommendedName>
</protein>